<dbReference type="AlphaFoldDB" id="A0A7W9WXR6"/>
<comment type="caution">
    <text evidence="1">The sequence shown here is derived from an EMBL/GenBank/DDBJ whole genome shotgun (WGS) entry which is preliminary data.</text>
</comment>
<evidence type="ECO:0000313" key="2">
    <source>
        <dbReference type="Proteomes" id="UP000540787"/>
    </source>
</evidence>
<gene>
    <name evidence="1" type="ORF">HD842_000878</name>
</gene>
<dbReference type="EMBL" id="JACHBX010000001">
    <property type="protein sequence ID" value="MBB6132767.1"/>
    <property type="molecule type" value="Genomic_DNA"/>
</dbReference>
<keyword evidence="2" id="KW-1185">Reference proteome</keyword>
<protein>
    <recommendedName>
        <fullName evidence="3">DUF2946 domain-containing protein</fullName>
    </recommendedName>
</protein>
<accession>A0A7W9WXR6</accession>
<reference evidence="1 2" key="1">
    <citation type="submission" date="2020-08" db="EMBL/GenBank/DDBJ databases">
        <title>The Agave Microbiome: Exploring the role of microbial communities in plant adaptations to desert environments.</title>
        <authorList>
            <person name="Partida-Martinez L.P."/>
        </authorList>
    </citation>
    <scope>NUCLEOTIDE SEQUENCE [LARGE SCALE GENOMIC DNA]</scope>
    <source>
        <strain evidence="1 2">AT3.2</strain>
    </source>
</reference>
<evidence type="ECO:0000313" key="1">
    <source>
        <dbReference type="EMBL" id="MBB6132767.1"/>
    </source>
</evidence>
<organism evidence="1 2">
    <name type="scientific">Massilia aurea</name>
    <dbReference type="NCBI Taxonomy" id="373040"/>
    <lineage>
        <taxon>Bacteria</taxon>
        <taxon>Pseudomonadati</taxon>
        <taxon>Pseudomonadota</taxon>
        <taxon>Betaproteobacteria</taxon>
        <taxon>Burkholderiales</taxon>
        <taxon>Oxalobacteraceae</taxon>
        <taxon>Telluria group</taxon>
        <taxon>Massilia</taxon>
    </lineage>
</organism>
<sequence>MNSTVHVCLRRALVWLLLLAIPFQGIASAGMLACTHAAMQHGGVTAVTAPHDMAAGAEHCHDAGPQVTKATDHGPTDHDQERCSACAACCIGAAMAGAPTVPAAPQTLSTRLIEAATGRPEAVDLALPERPPRLPLA</sequence>
<dbReference type="Proteomes" id="UP000540787">
    <property type="component" value="Unassembled WGS sequence"/>
</dbReference>
<name>A0A7W9WXR6_9BURK</name>
<dbReference type="RefSeq" id="WP_183551439.1">
    <property type="nucleotide sequence ID" value="NZ_JACHBX010000001.1"/>
</dbReference>
<proteinExistence type="predicted"/>
<evidence type="ECO:0008006" key="3">
    <source>
        <dbReference type="Google" id="ProtNLM"/>
    </source>
</evidence>